<evidence type="ECO:0000313" key="2">
    <source>
        <dbReference type="EMBL" id="QDU23593.1"/>
    </source>
</evidence>
<proteinExistence type="predicted"/>
<reference evidence="2 3" key="1">
    <citation type="submission" date="2019-02" db="EMBL/GenBank/DDBJ databases">
        <title>Deep-cultivation of Planctomycetes and their phenomic and genomic characterization uncovers novel biology.</title>
        <authorList>
            <person name="Wiegand S."/>
            <person name="Jogler M."/>
            <person name="Boedeker C."/>
            <person name="Pinto D."/>
            <person name="Vollmers J."/>
            <person name="Rivas-Marin E."/>
            <person name="Kohn T."/>
            <person name="Peeters S.H."/>
            <person name="Heuer A."/>
            <person name="Rast P."/>
            <person name="Oberbeckmann S."/>
            <person name="Bunk B."/>
            <person name="Jeske O."/>
            <person name="Meyerdierks A."/>
            <person name="Storesund J.E."/>
            <person name="Kallscheuer N."/>
            <person name="Luecker S."/>
            <person name="Lage O.M."/>
            <person name="Pohl T."/>
            <person name="Merkel B.J."/>
            <person name="Hornburger P."/>
            <person name="Mueller R.-W."/>
            <person name="Bruemmer F."/>
            <person name="Labrenz M."/>
            <person name="Spormann A.M."/>
            <person name="Op den Camp H."/>
            <person name="Overmann J."/>
            <person name="Amann R."/>
            <person name="Jetten M.S.M."/>
            <person name="Mascher T."/>
            <person name="Medema M.H."/>
            <person name="Devos D.P."/>
            <person name="Kaster A.-K."/>
            <person name="Ovreas L."/>
            <person name="Rohde M."/>
            <person name="Galperin M.Y."/>
            <person name="Jogler C."/>
        </authorList>
    </citation>
    <scope>NUCLEOTIDE SEQUENCE [LARGE SCALE GENOMIC DNA]</scope>
    <source>
        <strain evidence="2 3">ETA_A1</strain>
    </source>
</reference>
<feature type="domain" description="DUF4240" evidence="1">
    <location>
        <begin position="1"/>
        <end position="109"/>
    </location>
</feature>
<dbReference type="Pfam" id="PF14024">
    <property type="entry name" value="DUF4240"/>
    <property type="match status" value="1"/>
</dbReference>
<keyword evidence="3" id="KW-1185">Reference proteome</keyword>
<accession>A0A517Y1I6</accession>
<dbReference type="Proteomes" id="UP000319576">
    <property type="component" value="Chromosome"/>
</dbReference>
<dbReference type="OrthoDB" id="6200718at2"/>
<protein>
    <recommendedName>
        <fullName evidence="1">DUF4240 domain-containing protein</fullName>
    </recommendedName>
</protein>
<gene>
    <name evidence="2" type="ORF">ETAA1_55960</name>
</gene>
<dbReference type="KEGG" id="uli:ETAA1_55960"/>
<name>A0A517Y1I6_9BACT</name>
<dbReference type="InterPro" id="IPR025334">
    <property type="entry name" value="DUF4240"/>
</dbReference>
<evidence type="ECO:0000259" key="1">
    <source>
        <dbReference type="Pfam" id="PF14024"/>
    </source>
</evidence>
<dbReference type="AlphaFoldDB" id="A0A517Y1I6"/>
<dbReference type="RefSeq" id="WP_145243826.1">
    <property type="nucleotide sequence ID" value="NZ_CP036273.1"/>
</dbReference>
<dbReference type="EMBL" id="CP036273">
    <property type="protein sequence ID" value="QDU23593.1"/>
    <property type="molecule type" value="Genomic_DNA"/>
</dbReference>
<organism evidence="2 3">
    <name type="scientific">Urbifossiella limnaea</name>
    <dbReference type="NCBI Taxonomy" id="2528023"/>
    <lineage>
        <taxon>Bacteria</taxon>
        <taxon>Pseudomonadati</taxon>
        <taxon>Planctomycetota</taxon>
        <taxon>Planctomycetia</taxon>
        <taxon>Gemmatales</taxon>
        <taxon>Gemmataceae</taxon>
        <taxon>Urbifossiella</taxon>
    </lineage>
</organism>
<evidence type="ECO:0000313" key="3">
    <source>
        <dbReference type="Proteomes" id="UP000319576"/>
    </source>
</evidence>
<sequence>MTEPEFWAHIHAARPRRYDAEAHADQLAARLAELPEPDILDFVHHWDAASARAYRQDLWGAAYLVNGGCSDDGFQYFRWWLVLQGRAAFDAAIADPDTLAEVLDGETEVEAEVYPGTDAWFLATGRAKDDDGYEAFARALRFRHPHPPAEPPLAAEWDFDDDAEVRRRLPRLAAAYLDGEE</sequence>